<dbReference type="InterPro" id="IPR036890">
    <property type="entry name" value="HATPase_C_sf"/>
</dbReference>
<feature type="domain" description="PAS" evidence="8">
    <location>
        <begin position="934"/>
        <end position="1012"/>
    </location>
</feature>
<dbReference type="Pfam" id="PF02518">
    <property type="entry name" value="HATPase_c"/>
    <property type="match status" value="1"/>
</dbReference>
<dbReference type="GeneID" id="24256912"/>
<keyword evidence="4" id="KW-0808">Transferase</keyword>
<dbReference type="OrthoDB" id="9801651at2"/>
<dbReference type="SUPFAM" id="SSF55874">
    <property type="entry name" value="ATPase domain of HSP90 chaperone/DNA topoisomerase II/histidine kinase"/>
    <property type="match status" value="1"/>
</dbReference>
<keyword evidence="3" id="KW-0597">Phosphoprotein</keyword>
<dbReference type="EMBL" id="HG938353">
    <property type="protein sequence ID" value="CDN46435.1"/>
    <property type="molecule type" value="Genomic_DNA"/>
</dbReference>
<protein>
    <recommendedName>
        <fullName evidence="2">histidine kinase</fullName>
        <ecNumber evidence="2">2.7.13.3</ecNumber>
    </recommendedName>
</protein>
<dbReference type="Gene3D" id="1.10.287.130">
    <property type="match status" value="1"/>
</dbReference>
<name>A0A068SN01_NEOGA</name>
<dbReference type="PROSITE" id="PS50109">
    <property type="entry name" value="HIS_KIN"/>
    <property type="match status" value="1"/>
</dbReference>
<evidence type="ECO:0000259" key="8">
    <source>
        <dbReference type="PROSITE" id="PS50112"/>
    </source>
</evidence>
<dbReference type="CDD" id="cd00082">
    <property type="entry name" value="HisKA"/>
    <property type="match status" value="1"/>
</dbReference>
<dbReference type="CDD" id="cd00130">
    <property type="entry name" value="PAS"/>
    <property type="match status" value="1"/>
</dbReference>
<dbReference type="PANTHER" id="PTHR43047:SF72">
    <property type="entry name" value="OSMOSENSING HISTIDINE PROTEIN KINASE SLN1"/>
    <property type="match status" value="1"/>
</dbReference>
<organism evidence="9 10">
    <name type="scientific">Neorhizobium galegae bv. orientalis str. HAMBI 540</name>
    <dbReference type="NCBI Taxonomy" id="1028800"/>
    <lineage>
        <taxon>Bacteria</taxon>
        <taxon>Pseudomonadati</taxon>
        <taxon>Pseudomonadota</taxon>
        <taxon>Alphaproteobacteria</taxon>
        <taxon>Hyphomicrobiales</taxon>
        <taxon>Rhizobiaceae</taxon>
        <taxon>Rhizobium/Agrobacterium group</taxon>
        <taxon>Neorhizobium</taxon>
    </lineage>
</organism>
<evidence type="ECO:0000259" key="7">
    <source>
        <dbReference type="PROSITE" id="PS50109"/>
    </source>
</evidence>
<evidence type="ECO:0000256" key="3">
    <source>
        <dbReference type="ARBA" id="ARBA00022553"/>
    </source>
</evidence>
<dbReference type="PRINTS" id="PR00344">
    <property type="entry name" value="BCTRLSENSOR"/>
</dbReference>
<dbReference type="SMART" id="SM00388">
    <property type="entry name" value="HisKA"/>
    <property type="match status" value="1"/>
</dbReference>
<dbReference type="SMART" id="SM00387">
    <property type="entry name" value="HATPase_c"/>
    <property type="match status" value="1"/>
</dbReference>
<evidence type="ECO:0000256" key="6">
    <source>
        <dbReference type="SAM" id="MobiDB-lite"/>
    </source>
</evidence>
<dbReference type="InterPro" id="IPR035965">
    <property type="entry name" value="PAS-like_dom_sf"/>
</dbReference>
<accession>A0A068SN01</accession>
<sequence>MSAVQYPFIDIAVHERVRDRFAAGEAIVLFSPDMQSPLWANGRGADLFGFGSIYDFLDQGPNRVDIAFRQIEAAARQLGEVGDIRNLTIRVASGFQRIPVQAVCELVQVHGETAVLFSAPVERGRLSPSASAARMIEGFDDPDTHMAVIDENGEVLAASAEFAGLGVSTHTAKMMTTMAGADPSRLVKRPIPTSKGYLPAAIGKLSNEPALHLLFTVETEQGRATAANGYEPRDDAPANADAVEEAVVELAASGDTEDFAPEPAPADGFADVIAAVSEIVDTEEPEEEILLEPSENFAPVHAAASEEPIEQVAPEEAAPNSEIDAASSAATIETTEEAVSETATEETVAGEPEMVEAAPAVEPAAAEIAAPEPDDFVFRRDGRATRFVWKIDAEGRFREVSSEFADAVGPHAADINGMAFTDLAALFYLDPEGKITELLNKRDTWSGKTIWWPVEGTSLMVPVDLAALPTYTRTREFDGFRGFGIVRIGDAAEDPNAVGLTLTRAVPEDVAEPEAEAVSEAYEMPADAADLTAEDDLAVGQDEAIDAPAEIGSAEDANAESSASEEPAAEASAIEEHAAFEELEVTEDAEQPAAAEDISADATPSEDLLAKDLPLEPAPEDKPQPSMSGRQVPSLLDWPAGERPALRIVENAGRRHSDKVIQLEERRSNRRDGLTPVEQAAFREIARQLDNFVGRRNEEKKPETSTEAEVPVVEQNEPTAIEPTQLEHETVREEPVAPVSEEISEEEAIAFAEEANEAFADAPIEPTEGAEAAAEAPVDPHPELSDRELLSQMIPVRERIGLSAEIVDQMPVALLVHSGDLLIHGNPEFLRLTGYASIDDLAEVGGLDALLQRQDLEGKTAEAGGMVVVRADDELVPVTARLQSVRWDNSTVLMLALMPVVAEVQSSTEDGDAAEVIPLRAPRAADQLAKLQVEVTELRAILETATDGVVIIGADGDIRSLNRAASALFNYDNEEISGKPFVTLFAHESQRAILDYLAGLAGHGVASVLNDGREVIGREASGGFLPLFMTIGKLTSSNGYCAVIRDITQWKRTEDELRTAKRAAETANAHKSEFLAHVSHEIRTPLNAIIGFADMMASERFGQIGHARYVEYANDISRSGRHVLDIVNDLLDISKIEAGEMELDFVAVGLNEAVSEAVSLVQPQANGQRVIIRTALSHAVPQVVADPRSIKQIVLNILSNAIRFTPSGGQIVVSTAYETNGNVVLRVRDTGIGMTRSELELAMKPFRQVSSASHKRGDGTGLGLPLTKAMVDANRAAFAITSAPNEGTLVEITFPSPRVLAN</sequence>
<evidence type="ECO:0000313" key="9">
    <source>
        <dbReference type="EMBL" id="CDN46435.1"/>
    </source>
</evidence>
<dbReference type="Gene3D" id="3.30.450.20">
    <property type="entry name" value="PAS domain"/>
    <property type="match status" value="1"/>
</dbReference>
<evidence type="ECO:0000256" key="4">
    <source>
        <dbReference type="ARBA" id="ARBA00022679"/>
    </source>
</evidence>
<dbReference type="Pfam" id="PF00512">
    <property type="entry name" value="HisKA"/>
    <property type="match status" value="1"/>
</dbReference>
<dbReference type="InterPro" id="IPR000014">
    <property type="entry name" value="PAS"/>
</dbReference>
<keyword evidence="5" id="KW-0418">Kinase</keyword>
<feature type="region of interest" description="Disordered" evidence="6">
    <location>
        <begin position="609"/>
        <end position="639"/>
    </location>
</feature>
<dbReference type="Pfam" id="PF00989">
    <property type="entry name" value="PAS"/>
    <property type="match status" value="1"/>
</dbReference>
<dbReference type="PROSITE" id="PS50112">
    <property type="entry name" value="PAS"/>
    <property type="match status" value="1"/>
</dbReference>
<dbReference type="SUPFAM" id="SSF55785">
    <property type="entry name" value="PYP-like sensor domain (PAS domain)"/>
    <property type="match status" value="1"/>
</dbReference>
<dbReference type="KEGG" id="ngg:RG540_CH02400"/>
<reference evidence="10" key="1">
    <citation type="journal article" date="2014" name="BMC Genomics">
        <title>Genome sequencing of two Neorhizobium galegae strains reveals a noeT gene responsible for the unusual acetylation of the nodulation factors.</title>
        <authorList>
            <person name="Osterman J."/>
            <person name="Marsh J."/>
            <person name="Laine P.K."/>
            <person name="Zeng Z."/>
            <person name="Alatalo E."/>
            <person name="Sullivan J.T."/>
            <person name="Young J.P."/>
            <person name="Thomas-Oates J."/>
            <person name="Paulin L."/>
            <person name="Lindstrom K."/>
        </authorList>
    </citation>
    <scope>NUCLEOTIDE SEQUENCE [LARGE SCALE GENOMIC DNA]</scope>
    <source>
        <strain evidence="10">HAMBI 540</strain>
    </source>
</reference>
<dbReference type="PANTHER" id="PTHR43047">
    <property type="entry name" value="TWO-COMPONENT HISTIDINE PROTEIN KINASE"/>
    <property type="match status" value="1"/>
</dbReference>
<dbReference type="HOGENOM" id="CLU_000445_23_0_5"/>
<dbReference type="EC" id="2.7.13.3" evidence="2"/>
<dbReference type="InterPro" id="IPR003661">
    <property type="entry name" value="HisK_dim/P_dom"/>
</dbReference>
<dbReference type="SUPFAM" id="SSF47384">
    <property type="entry name" value="Homodimeric domain of signal transducing histidine kinase"/>
    <property type="match status" value="1"/>
</dbReference>
<dbReference type="eggNOG" id="COG5002">
    <property type="taxonomic scope" value="Bacteria"/>
</dbReference>
<dbReference type="GO" id="GO:0005886">
    <property type="term" value="C:plasma membrane"/>
    <property type="evidence" value="ECO:0007669"/>
    <property type="project" value="TreeGrafter"/>
</dbReference>
<evidence type="ECO:0000256" key="1">
    <source>
        <dbReference type="ARBA" id="ARBA00000085"/>
    </source>
</evidence>
<dbReference type="InterPro" id="IPR005467">
    <property type="entry name" value="His_kinase_dom"/>
</dbReference>
<evidence type="ECO:0000313" key="10">
    <source>
        <dbReference type="Proteomes" id="UP000028181"/>
    </source>
</evidence>
<dbReference type="RefSeq" id="WP_038583779.1">
    <property type="nucleotide sequence ID" value="NZ_HG938353.1"/>
</dbReference>
<evidence type="ECO:0000256" key="5">
    <source>
        <dbReference type="ARBA" id="ARBA00022777"/>
    </source>
</evidence>
<dbReference type="SMART" id="SM00091">
    <property type="entry name" value="PAS"/>
    <property type="match status" value="2"/>
</dbReference>
<dbReference type="GO" id="GO:0000155">
    <property type="term" value="F:phosphorelay sensor kinase activity"/>
    <property type="evidence" value="ECO:0007669"/>
    <property type="project" value="InterPro"/>
</dbReference>
<dbReference type="Proteomes" id="UP000028181">
    <property type="component" value="Chromosome I"/>
</dbReference>
<dbReference type="NCBIfam" id="TIGR00229">
    <property type="entry name" value="sensory_box"/>
    <property type="match status" value="1"/>
</dbReference>
<feature type="compositionally biased region" description="Basic and acidic residues" evidence="6">
    <location>
        <begin position="609"/>
        <end position="623"/>
    </location>
</feature>
<gene>
    <name evidence="9" type="ORF">RG540_CH02400</name>
</gene>
<dbReference type="Gene3D" id="3.30.565.10">
    <property type="entry name" value="Histidine kinase-like ATPase, C-terminal domain"/>
    <property type="match status" value="1"/>
</dbReference>
<dbReference type="InterPro" id="IPR003594">
    <property type="entry name" value="HATPase_dom"/>
</dbReference>
<comment type="catalytic activity">
    <reaction evidence="1">
        <text>ATP + protein L-histidine = ADP + protein N-phospho-L-histidine.</text>
        <dbReference type="EC" id="2.7.13.3"/>
    </reaction>
</comment>
<dbReference type="GO" id="GO:0009927">
    <property type="term" value="F:histidine phosphotransfer kinase activity"/>
    <property type="evidence" value="ECO:0007669"/>
    <property type="project" value="TreeGrafter"/>
</dbReference>
<dbReference type="InterPro" id="IPR036097">
    <property type="entry name" value="HisK_dim/P_sf"/>
</dbReference>
<dbReference type="InterPro" id="IPR004358">
    <property type="entry name" value="Sig_transdc_His_kin-like_C"/>
</dbReference>
<dbReference type="Pfam" id="PF13188">
    <property type="entry name" value="PAS_8"/>
    <property type="match status" value="1"/>
</dbReference>
<evidence type="ECO:0000256" key="2">
    <source>
        <dbReference type="ARBA" id="ARBA00012438"/>
    </source>
</evidence>
<feature type="domain" description="Histidine kinase" evidence="7">
    <location>
        <begin position="1077"/>
        <end position="1298"/>
    </location>
</feature>
<proteinExistence type="predicted"/>
<dbReference type="PATRIC" id="fig|1028800.3.peg.245"/>
<dbReference type="CDD" id="cd00075">
    <property type="entry name" value="HATPase"/>
    <property type="match status" value="1"/>
</dbReference>
<dbReference type="GO" id="GO:0006355">
    <property type="term" value="P:regulation of DNA-templated transcription"/>
    <property type="evidence" value="ECO:0007669"/>
    <property type="project" value="InterPro"/>
</dbReference>
<feature type="region of interest" description="Disordered" evidence="6">
    <location>
        <begin position="585"/>
        <end position="604"/>
    </location>
</feature>
<dbReference type="InterPro" id="IPR013767">
    <property type="entry name" value="PAS_fold"/>
</dbReference>
<keyword evidence="10" id="KW-1185">Reference proteome</keyword>